<reference evidence="2" key="1">
    <citation type="submission" date="2016-02" db="EMBL/GenBank/DDBJ databases">
        <title>WGS assembly of Manihot esculenta.</title>
        <authorList>
            <person name="Bredeson J.V."/>
            <person name="Prochnik S.E."/>
            <person name="Lyons J.B."/>
            <person name="Schmutz J."/>
            <person name="Grimwood J."/>
            <person name="Vrebalov J."/>
            <person name="Bart R.S."/>
            <person name="Amuge T."/>
            <person name="Ferguson M.E."/>
            <person name="Green R."/>
            <person name="Putnam N."/>
            <person name="Stites J."/>
            <person name="Rounsley S."/>
            <person name="Rokhsar D.S."/>
        </authorList>
    </citation>
    <scope>NUCLEOTIDE SEQUENCE [LARGE SCALE GENOMIC DNA]</scope>
    <source>
        <tissue evidence="2">Leaf</tissue>
    </source>
</reference>
<name>A0A2C9V407_MANES</name>
<keyword evidence="1" id="KW-0472">Membrane</keyword>
<keyword evidence="1" id="KW-1133">Transmembrane helix</keyword>
<gene>
    <name evidence="2" type="ORF">MANES_10G068100</name>
</gene>
<dbReference type="EMBL" id="CM004396">
    <property type="protein sequence ID" value="OAY39107.1"/>
    <property type="molecule type" value="Genomic_DNA"/>
</dbReference>
<accession>A0A2C9V407</accession>
<feature type="transmembrane region" description="Helical" evidence="1">
    <location>
        <begin position="15"/>
        <end position="37"/>
    </location>
</feature>
<protein>
    <submittedName>
        <fullName evidence="2">Uncharacterized protein</fullName>
    </submittedName>
</protein>
<evidence type="ECO:0000313" key="2">
    <source>
        <dbReference type="EMBL" id="OAY39107.1"/>
    </source>
</evidence>
<evidence type="ECO:0000256" key="1">
    <source>
        <dbReference type="SAM" id="Phobius"/>
    </source>
</evidence>
<sequence length="75" mass="9162">MFNEQVGFKYKVVSYHYFDFICLIFLIHSYFILFISCNRTFMYNFLKIILEIKGRWQQFTAMRNKYIGGVCMCLD</sequence>
<dbReference type="AlphaFoldDB" id="A0A2C9V407"/>
<proteinExistence type="predicted"/>
<organism evidence="2">
    <name type="scientific">Manihot esculenta</name>
    <name type="common">Cassava</name>
    <name type="synonym">Jatropha manihot</name>
    <dbReference type="NCBI Taxonomy" id="3983"/>
    <lineage>
        <taxon>Eukaryota</taxon>
        <taxon>Viridiplantae</taxon>
        <taxon>Streptophyta</taxon>
        <taxon>Embryophyta</taxon>
        <taxon>Tracheophyta</taxon>
        <taxon>Spermatophyta</taxon>
        <taxon>Magnoliopsida</taxon>
        <taxon>eudicotyledons</taxon>
        <taxon>Gunneridae</taxon>
        <taxon>Pentapetalae</taxon>
        <taxon>rosids</taxon>
        <taxon>fabids</taxon>
        <taxon>Malpighiales</taxon>
        <taxon>Euphorbiaceae</taxon>
        <taxon>Crotonoideae</taxon>
        <taxon>Manihoteae</taxon>
        <taxon>Manihot</taxon>
    </lineage>
</organism>
<keyword evidence="1" id="KW-0812">Transmembrane</keyword>